<keyword evidence="1" id="KW-1133">Transmembrane helix</keyword>
<dbReference type="AlphaFoldDB" id="A0A381WKE9"/>
<sequence length="72" mass="7846">MVAVDAVAVALSVTAALMLWKLLRRIRLGTIIDEESEYSGFARNPGALMSADEQALKELDTLLGIHGEDMEE</sequence>
<protein>
    <submittedName>
        <fullName evidence="2">Uncharacterized protein</fullName>
    </submittedName>
</protein>
<dbReference type="EMBL" id="UINC01011994">
    <property type="protein sequence ID" value="SVA52618.1"/>
    <property type="molecule type" value="Genomic_DNA"/>
</dbReference>
<gene>
    <name evidence="2" type="ORF">METZ01_LOCUS105472</name>
</gene>
<proteinExistence type="predicted"/>
<evidence type="ECO:0000313" key="2">
    <source>
        <dbReference type="EMBL" id="SVA52618.1"/>
    </source>
</evidence>
<organism evidence="2">
    <name type="scientific">marine metagenome</name>
    <dbReference type="NCBI Taxonomy" id="408172"/>
    <lineage>
        <taxon>unclassified sequences</taxon>
        <taxon>metagenomes</taxon>
        <taxon>ecological metagenomes</taxon>
    </lineage>
</organism>
<name>A0A381WKE9_9ZZZZ</name>
<feature type="transmembrane region" description="Helical" evidence="1">
    <location>
        <begin position="6"/>
        <end position="23"/>
    </location>
</feature>
<keyword evidence="1" id="KW-0812">Transmembrane</keyword>
<accession>A0A381WKE9</accession>
<keyword evidence="1" id="KW-0472">Membrane</keyword>
<reference evidence="2" key="1">
    <citation type="submission" date="2018-05" db="EMBL/GenBank/DDBJ databases">
        <authorList>
            <person name="Lanie J.A."/>
            <person name="Ng W.-L."/>
            <person name="Kazmierczak K.M."/>
            <person name="Andrzejewski T.M."/>
            <person name="Davidsen T.M."/>
            <person name="Wayne K.J."/>
            <person name="Tettelin H."/>
            <person name="Glass J.I."/>
            <person name="Rusch D."/>
            <person name="Podicherti R."/>
            <person name="Tsui H.-C.T."/>
            <person name="Winkler M.E."/>
        </authorList>
    </citation>
    <scope>NUCLEOTIDE SEQUENCE</scope>
</reference>
<evidence type="ECO:0000256" key="1">
    <source>
        <dbReference type="SAM" id="Phobius"/>
    </source>
</evidence>